<dbReference type="EMBL" id="JBHSFG010000024">
    <property type="protein sequence ID" value="MFC4465887.1"/>
    <property type="molecule type" value="Genomic_DNA"/>
</dbReference>
<accession>A0ABV8YMU0</accession>
<sequence length="45" mass="4490">MAATRRVVDGLGEGGTVTDDGCLGLVRHSYGVAVAVDDLVSRSGG</sequence>
<evidence type="ECO:0000313" key="1">
    <source>
        <dbReference type="EMBL" id="MFC4465887.1"/>
    </source>
</evidence>
<organism evidence="1 2">
    <name type="scientific">Streptomyces xiangluensis</name>
    <dbReference type="NCBI Taxonomy" id="2665720"/>
    <lineage>
        <taxon>Bacteria</taxon>
        <taxon>Bacillati</taxon>
        <taxon>Actinomycetota</taxon>
        <taxon>Actinomycetes</taxon>
        <taxon>Kitasatosporales</taxon>
        <taxon>Streptomycetaceae</taxon>
        <taxon>Streptomyces</taxon>
    </lineage>
</organism>
<protein>
    <submittedName>
        <fullName evidence="1">Uncharacterized protein</fullName>
    </submittedName>
</protein>
<dbReference type="Proteomes" id="UP001596012">
    <property type="component" value="Unassembled WGS sequence"/>
</dbReference>
<keyword evidence="2" id="KW-1185">Reference proteome</keyword>
<gene>
    <name evidence="1" type="ORF">ACFPH6_15370</name>
</gene>
<comment type="caution">
    <text evidence="1">The sequence shown here is derived from an EMBL/GenBank/DDBJ whole genome shotgun (WGS) entry which is preliminary data.</text>
</comment>
<proteinExistence type="predicted"/>
<evidence type="ECO:0000313" key="2">
    <source>
        <dbReference type="Proteomes" id="UP001596012"/>
    </source>
</evidence>
<dbReference type="RefSeq" id="WP_386342272.1">
    <property type="nucleotide sequence ID" value="NZ_JBHSFG010000024.1"/>
</dbReference>
<reference evidence="2" key="1">
    <citation type="journal article" date="2019" name="Int. J. Syst. Evol. Microbiol.">
        <title>The Global Catalogue of Microorganisms (GCM) 10K type strain sequencing project: providing services to taxonomists for standard genome sequencing and annotation.</title>
        <authorList>
            <consortium name="The Broad Institute Genomics Platform"/>
            <consortium name="The Broad Institute Genome Sequencing Center for Infectious Disease"/>
            <person name="Wu L."/>
            <person name="Ma J."/>
        </authorList>
    </citation>
    <scope>NUCLEOTIDE SEQUENCE [LARGE SCALE GENOMIC DNA]</scope>
    <source>
        <strain evidence="2">DT43</strain>
    </source>
</reference>
<name>A0ABV8YMU0_9ACTN</name>